<sequence>MSVYNQFVPSVGIENRTSLRYLTAHHVRNLATQPAVRLRPRFLSVRRVGWARPLLRLRSEVPATVHGADIYHSPLFRKHWPYGEDLDDEPQHPECPHRVIVIERALHESQLPLHWHEVPRFREPFAANCAKLLKIVEASGLEALEKETEDPALARAVRAAAAVHFLDHIAEIHRLVHVRGATRIDMDTYLSDDTLEVALMATRAALEATDAALKDPSRLAFVVSRPPGHHATRATAMGFCFLSNVAIAAHEVLKRSDKGEFSRPITRIGILDFDVHHGNGTEDCVRQQERIRFVSLHEHPQYPMTGGNPNEHGPKHNIWNFPLPAGTDWHNGYAEAYAEALNRLCSGTDRSDVVSDLDLVLVSAGYDALASDPLAGLHLKPSDYSEMAFQLIHRLKPSTPVVFCLEGGYDLNAIGEAVSQTIQGALRARAEQPQAVV</sequence>
<dbReference type="KEGG" id="cme:CYME_CMG132C"/>
<dbReference type="Proteomes" id="UP000007014">
    <property type="component" value="Chromosome 7"/>
</dbReference>
<dbReference type="SUPFAM" id="SSF52768">
    <property type="entry name" value="Arginase/deacetylase"/>
    <property type="match status" value="1"/>
</dbReference>
<dbReference type="InterPro" id="IPR023696">
    <property type="entry name" value="Ureohydrolase_dom_sf"/>
</dbReference>
<keyword evidence="3" id="KW-1185">Reference proteome</keyword>
<dbReference type="PANTHER" id="PTHR10625:SF10">
    <property type="entry name" value="HISTONE DEACETYLASE HDAC1"/>
    <property type="match status" value="1"/>
</dbReference>
<dbReference type="GO" id="GO:0040029">
    <property type="term" value="P:epigenetic regulation of gene expression"/>
    <property type="evidence" value="ECO:0007669"/>
    <property type="project" value="TreeGrafter"/>
</dbReference>
<organism evidence="2 3">
    <name type="scientific">Cyanidioschyzon merolae (strain NIES-3377 / 10D)</name>
    <name type="common">Unicellular red alga</name>
    <dbReference type="NCBI Taxonomy" id="280699"/>
    <lineage>
        <taxon>Eukaryota</taxon>
        <taxon>Rhodophyta</taxon>
        <taxon>Bangiophyceae</taxon>
        <taxon>Cyanidiales</taxon>
        <taxon>Cyanidiaceae</taxon>
        <taxon>Cyanidioschyzon</taxon>
    </lineage>
</organism>
<name>M1VG80_CYAM1</name>
<dbReference type="RefSeq" id="XP_005535929.1">
    <property type="nucleotide sequence ID" value="XM_005535872.1"/>
</dbReference>
<dbReference type="OrthoDB" id="424012at2759"/>
<dbReference type="Gramene" id="CMG132CT">
    <property type="protein sequence ID" value="CMG132CT"/>
    <property type="gene ID" value="CMG132C"/>
</dbReference>
<evidence type="ECO:0000259" key="1">
    <source>
        <dbReference type="Pfam" id="PF00850"/>
    </source>
</evidence>
<dbReference type="AlphaFoldDB" id="M1VG80"/>
<gene>
    <name evidence="2" type="ORF">CYME_CMG132C</name>
</gene>
<dbReference type="OMA" id="FFQHPFY"/>
<dbReference type="CDD" id="cd09992">
    <property type="entry name" value="HDAC_classII"/>
    <property type="match status" value="1"/>
</dbReference>
<dbReference type="STRING" id="280699.M1VG80"/>
<evidence type="ECO:0000313" key="3">
    <source>
        <dbReference type="Proteomes" id="UP000007014"/>
    </source>
</evidence>
<dbReference type="Gene3D" id="3.40.800.20">
    <property type="entry name" value="Histone deacetylase domain"/>
    <property type="match status" value="1"/>
</dbReference>
<accession>M1VG80</accession>
<dbReference type="EMBL" id="AP006489">
    <property type="protein sequence ID" value="BAM79643.1"/>
    <property type="molecule type" value="Genomic_DNA"/>
</dbReference>
<reference evidence="2 3" key="1">
    <citation type="journal article" date="2004" name="Nature">
        <title>Genome sequence of the ultrasmall unicellular red alga Cyanidioschyzon merolae 10D.</title>
        <authorList>
            <person name="Matsuzaki M."/>
            <person name="Misumi O."/>
            <person name="Shin-i T."/>
            <person name="Maruyama S."/>
            <person name="Takahara M."/>
            <person name="Miyagishima S."/>
            <person name="Mori T."/>
            <person name="Nishida K."/>
            <person name="Yagisawa F."/>
            <person name="Nishida K."/>
            <person name="Yoshida Y."/>
            <person name="Nishimura Y."/>
            <person name="Nakao S."/>
            <person name="Kobayashi T."/>
            <person name="Momoyama Y."/>
            <person name="Higashiyama T."/>
            <person name="Minoda A."/>
            <person name="Sano M."/>
            <person name="Nomoto H."/>
            <person name="Oishi K."/>
            <person name="Hayashi H."/>
            <person name="Ohta F."/>
            <person name="Nishizaka S."/>
            <person name="Haga S."/>
            <person name="Miura S."/>
            <person name="Morishita T."/>
            <person name="Kabeya Y."/>
            <person name="Terasawa K."/>
            <person name="Suzuki Y."/>
            <person name="Ishii Y."/>
            <person name="Asakawa S."/>
            <person name="Takano H."/>
            <person name="Ohta N."/>
            <person name="Kuroiwa H."/>
            <person name="Tanaka K."/>
            <person name="Shimizu N."/>
            <person name="Sugano S."/>
            <person name="Sato N."/>
            <person name="Nozaki H."/>
            <person name="Ogasawara N."/>
            <person name="Kohara Y."/>
            <person name="Kuroiwa T."/>
        </authorList>
    </citation>
    <scope>NUCLEOTIDE SEQUENCE [LARGE SCALE GENOMIC DNA]</scope>
    <source>
        <strain evidence="2 3">10D</strain>
    </source>
</reference>
<dbReference type="eggNOG" id="KOG1343">
    <property type="taxonomic scope" value="Eukaryota"/>
</dbReference>
<evidence type="ECO:0000313" key="2">
    <source>
        <dbReference type="EMBL" id="BAM79643.1"/>
    </source>
</evidence>
<dbReference type="GO" id="GO:0004407">
    <property type="term" value="F:histone deacetylase activity"/>
    <property type="evidence" value="ECO:0007669"/>
    <property type="project" value="TreeGrafter"/>
</dbReference>
<dbReference type="GeneID" id="16993214"/>
<dbReference type="InterPro" id="IPR037138">
    <property type="entry name" value="His_deacetylse_dom_sf"/>
</dbReference>
<dbReference type="Pfam" id="PF00850">
    <property type="entry name" value="Hist_deacetyl"/>
    <property type="match status" value="1"/>
</dbReference>
<feature type="domain" description="Histone deacetylase" evidence="1">
    <location>
        <begin position="150"/>
        <end position="423"/>
    </location>
</feature>
<dbReference type="PRINTS" id="PR01270">
    <property type="entry name" value="HDASUPER"/>
</dbReference>
<dbReference type="HOGENOM" id="CLU_007727_8_1_1"/>
<reference evidence="2 3" key="2">
    <citation type="journal article" date="2007" name="BMC Biol.">
        <title>A 100%-complete sequence reveals unusually simple genomic features in the hot-spring red alga Cyanidioschyzon merolae.</title>
        <authorList>
            <person name="Nozaki H."/>
            <person name="Takano H."/>
            <person name="Misumi O."/>
            <person name="Terasawa K."/>
            <person name="Matsuzaki M."/>
            <person name="Maruyama S."/>
            <person name="Nishida K."/>
            <person name="Yagisawa F."/>
            <person name="Yoshida Y."/>
            <person name="Fujiwara T."/>
            <person name="Takio S."/>
            <person name="Tamura K."/>
            <person name="Chung S.J."/>
            <person name="Nakamura S."/>
            <person name="Kuroiwa H."/>
            <person name="Tanaka K."/>
            <person name="Sato N."/>
            <person name="Kuroiwa T."/>
        </authorList>
    </citation>
    <scope>NUCLEOTIDE SEQUENCE [LARGE SCALE GENOMIC DNA]</scope>
    <source>
        <strain evidence="2 3">10D</strain>
    </source>
</reference>
<protein>
    <submittedName>
        <fullName evidence="2">Similar to acetylpolyamine aminohydolase</fullName>
    </submittedName>
</protein>
<proteinExistence type="predicted"/>
<dbReference type="InterPro" id="IPR000286">
    <property type="entry name" value="HDACs"/>
</dbReference>
<dbReference type="InterPro" id="IPR023801">
    <property type="entry name" value="His_deacetylse_dom"/>
</dbReference>
<dbReference type="PANTHER" id="PTHR10625">
    <property type="entry name" value="HISTONE DEACETYLASE HDAC1-RELATED"/>
    <property type="match status" value="1"/>
</dbReference>